<feature type="transmembrane region" description="Helical" evidence="7">
    <location>
        <begin position="97"/>
        <end position="116"/>
    </location>
</feature>
<dbReference type="PANTHER" id="PTHR30151:SF0">
    <property type="entry name" value="ABC TRANSPORTER PERMEASE PROTEIN MJ0413-RELATED"/>
    <property type="match status" value="1"/>
</dbReference>
<comment type="subcellular location">
    <subcellularLocation>
        <location evidence="1 7">Cell membrane</location>
        <topology evidence="1 7">Multi-pass membrane protein</topology>
    </subcellularLocation>
</comment>
<gene>
    <name evidence="10" type="ORF">QE412_000066</name>
</gene>
<proteinExistence type="inferred from homology"/>
<name>A0ABU0TP98_MICTR</name>
<keyword evidence="5 7" id="KW-1133">Transmembrane helix</keyword>
<dbReference type="EMBL" id="JAUTBF010000001">
    <property type="protein sequence ID" value="MDQ1121493.1"/>
    <property type="molecule type" value="Genomic_DNA"/>
</dbReference>
<dbReference type="PANTHER" id="PTHR30151">
    <property type="entry name" value="ALKANE SULFONATE ABC TRANSPORTER-RELATED, MEMBRANE SUBUNIT"/>
    <property type="match status" value="1"/>
</dbReference>
<comment type="similarity">
    <text evidence="7">Belongs to the binding-protein-dependent transport system permease family.</text>
</comment>
<evidence type="ECO:0000259" key="9">
    <source>
        <dbReference type="PROSITE" id="PS50928"/>
    </source>
</evidence>
<dbReference type="InterPro" id="IPR000515">
    <property type="entry name" value="MetI-like"/>
</dbReference>
<keyword evidence="4 7" id="KW-0812">Transmembrane</keyword>
<dbReference type="InterPro" id="IPR035906">
    <property type="entry name" value="MetI-like_sf"/>
</dbReference>
<evidence type="ECO:0000256" key="7">
    <source>
        <dbReference type="RuleBase" id="RU363032"/>
    </source>
</evidence>
<sequence>MQTSSTTIAPPQPGADAPDLRPSPPSAAVTRMRRIFAPLHPFVWLPLAVTLVVLAIVWDRVAENMPYLLPPLGAVGETLVAEAGYYIANAAITLGEALAGLVVGFVSAFVVAVLVSELPVVRRAVLPLAVVLNVTPIVAIAPALVVAFGFGPLPKIVIASLICFFPILINTATGLRSVPAPVMQVYRTINASRAEILVHLRIPNALPFVFAALRIVFPLSIIGAVVAELSASGAMGGLGTVISVASSMNQLAVVYASIFVLALLGILLLGAVVLLERRLLRWHAAATT</sequence>
<evidence type="ECO:0000256" key="6">
    <source>
        <dbReference type="ARBA" id="ARBA00023136"/>
    </source>
</evidence>
<feature type="transmembrane region" description="Helical" evidence="7">
    <location>
        <begin position="251"/>
        <end position="275"/>
    </location>
</feature>
<keyword evidence="3" id="KW-1003">Cell membrane</keyword>
<evidence type="ECO:0000313" key="10">
    <source>
        <dbReference type="EMBL" id="MDQ1121493.1"/>
    </source>
</evidence>
<dbReference type="Gene3D" id="1.10.3720.10">
    <property type="entry name" value="MetI-like"/>
    <property type="match status" value="1"/>
</dbReference>
<dbReference type="CDD" id="cd06261">
    <property type="entry name" value="TM_PBP2"/>
    <property type="match status" value="1"/>
</dbReference>
<feature type="region of interest" description="Disordered" evidence="8">
    <location>
        <begin position="1"/>
        <end position="25"/>
    </location>
</feature>
<dbReference type="RefSeq" id="WP_307478707.1">
    <property type="nucleotide sequence ID" value="NZ_JAUTBF010000001.1"/>
</dbReference>
<reference evidence="10 11" key="1">
    <citation type="submission" date="2023-07" db="EMBL/GenBank/DDBJ databases">
        <title>Functional and genomic diversity of the sorghum phyllosphere microbiome.</title>
        <authorList>
            <person name="Shade A."/>
        </authorList>
    </citation>
    <scope>NUCLEOTIDE SEQUENCE [LARGE SCALE GENOMIC DNA]</scope>
    <source>
        <strain evidence="10 11">SORGH_AS_1207</strain>
    </source>
</reference>
<evidence type="ECO:0000313" key="11">
    <source>
        <dbReference type="Proteomes" id="UP001226691"/>
    </source>
</evidence>
<accession>A0ABU0TP98</accession>
<feature type="transmembrane region" description="Helical" evidence="7">
    <location>
        <begin position="156"/>
        <end position="175"/>
    </location>
</feature>
<comment type="caution">
    <text evidence="10">The sequence shown here is derived from an EMBL/GenBank/DDBJ whole genome shotgun (WGS) entry which is preliminary data.</text>
</comment>
<feature type="transmembrane region" description="Helical" evidence="7">
    <location>
        <begin position="41"/>
        <end position="58"/>
    </location>
</feature>
<evidence type="ECO:0000256" key="1">
    <source>
        <dbReference type="ARBA" id="ARBA00004651"/>
    </source>
</evidence>
<evidence type="ECO:0000256" key="3">
    <source>
        <dbReference type="ARBA" id="ARBA00022475"/>
    </source>
</evidence>
<dbReference type="PROSITE" id="PS50928">
    <property type="entry name" value="ABC_TM1"/>
    <property type="match status" value="1"/>
</dbReference>
<keyword evidence="11" id="KW-1185">Reference proteome</keyword>
<feature type="transmembrane region" description="Helical" evidence="7">
    <location>
        <begin position="208"/>
        <end position="231"/>
    </location>
</feature>
<dbReference type="Proteomes" id="UP001226691">
    <property type="component" value="Unassembled WGS sequence"/>
</dbReference>
<evidence type="ECO:0000256" key="4">
    <source>
        <dbReference type="ARBA" id="ARBA00022692"/>
    </source>
</evidence>
<protein>
    <submittedName>
        <fullName evidence="10">NitT/TauT family transport system permease protein</fullName>
    </submittedName>
</protein>
<evidence type="ECO:0000256" key="8">
    <source>
        <dbReference type="SAM" id="MobiDB-lite"/>
    </source>
</evidence>
<feature type="transmembrane region" description="Helical" evidence="7">
    <location>
        <begin position="128"/>
        <end position="150"/>
    </location>
</feature>
<organism evidence="10 11">
    <name type="scientific">Microbacterium trichothecenolyticum</name>
    <name type="common">Aureobacterium trichothecenolyticum</name>
    <dbReference type="NCBI Taxonomy" id="69370"/>
    <lineage>
        <taxon>Bacteria</taxon>
        <taxon>Bacillati</taxon>
        <taxon>Actinomycetota</taxon>
        <taxon>Actinomycetes</taxon>
        <taxon>Micrococcales</taxon>
        <taxon>Microbacteriaceae</taxon>
        <taxon>Microbacterium</taxon>
    </lineage>
</organism>
<keyword evidence="6 7" id="KW-0472">Membrane</keyword>
<dbReference type="Pfam" id="PF00528">
    <property type="entry name" value="BPD_transp_1"/>
    <property type="match status" value="1"/>
</dbReference>
<feature type="domain" description="ABC transmembrane type-1" evidence="9">
    <location>
        <begin position="90"/>
        <end position="276"/>
    </location>
</feature>
<evidence type="ECO:0000256" key="2">
    <source>
        <dbReference type="ARBA" id="ARBA00022448"/>
    </source>
</evidence>
<evidence type="ECO:0000256" key="5">
    <source>
        <dbReference type="ARBA" id="ARBA00022989"/>
    </source>
</evidence>
<keyword evidence="2 7" id="KW-0813">Transport</keyword>
<dbReference type="SUPFAM" id="SSF161098">
    <property type="entry name" value="MetI-like"/>
    <property type="match status" value="1"/>
</dbReference>